<feature type="signal peptide" evidence="1">
    <location>
        <begin position="1"/>
        <end position="28"/>
    </location>
</feature>
<dbReference type="Gene3D" id="1.50.10.10">
    <property type="match status" value="1"/>
</dbReference>
<dbReference type="SUPFAM" id="SSF48208">
    <property type="entry name" value="Six-hairpin glycosidases"/>
    <property type="match status" value="1"/>
</dbReference>
<gene>
    <name evidence="4" type="ORF">SBA1_320014</name>
</gene>
<sequence>MRMNRRTNMQRLMLVVIAVALRLPLTGAQDAPNGPVLAKLSDASFWTFEKFRGEGTMRVIQSGRGDVIEVSADGIEGMAASVRSHAFPVEPNRQYVITMDLKTDGLEAIDANLTGGVYMQFWDAQNMQGSYQPADAVSTPAPENSEWHIVSQKVTVPSTARTAELRLVFAAFGPYTDKLRPRDSGRAKGRLWIRSVHIEASDRVTPLPSTIRVSDPKIQAAIDIVAECMHNGSLNGIFVDSDGYTDSSNIVPDISFGLYGVRRQGQAKYLDILRKQWEDLGASATADGRLPQRVMSQILFPIGVDEIFSFTGDRAFLAKTLPMADRTLDYVNKRADSNGLVRLVDHGKWVIGEGADWVDWYPTRMEGKTFNFHQWYVHALRRMAALHEEFSNTPDGRSFASAERAREYRKRADQVEQALRQLYWADDHFVTNVDYDGKVANQRWMDDQMWAIRFGIATPEQAGKIWAWVDRRPQELEGVPTAWAAFDGPEHGTKSWFGRTGAGDILARYRSGNPARGLALLKRISEVFARDRNVYEAYKMDGSVVPGTLGWGNYTEHCGGFIMALIGGPFGLDFDSDHDAVATFAPQFPREWTSAQAEVYVRGTRIKVEYARTGAKATVTLSGEAGAEQPIRVVLPRGGTQLVRIGASGKRTFDLSEP</sequence>
<name>A0A2U3KM00_9BACT</name>
<evidence type="ECO:0000259" key="3">
    <source>
        <dbReference type="Pfam" id="PF17389"/>
    </source>
</evidence>
<reference evidence="5" key="1">
    <citation type="submission" date="2018-02" db="EMBL/GenBank/DDBJ databases">
        <authorList>
            <person name="Hausmann B."/>
        </authorList>
    </citation>
    <scope>NUCLEOTIDE SEQUENCE [LARGE SCALE GENOMIC DNA]</scope>
    <source>
        <strain evidence="5">Peat soil MAG SbA1</strain>
    </source>
</reference>
<evidence type="ECO:0000256" key="1">
    <source>
        <dbReference type="SAM" id="SignalP"/>
    </source>
</evidence>
<dbReference type="InterPro" id="IPR012341">
    <property type="entry name" value="6hp_glycosidase-like_sf"/>
</dbReference>
<dbReference type="OrthoDB" id="176168at2"/>
<dbReference type="EMBL" id="OMOD01000125">
    <property type="protein sequence ID" value="SPF40684.1"/>
    <property type="molecule type" value="Genomic_DNA"/>
</dbReference>
<dbReference type="Pfam" id="PF17389">
    <property type="entry name" value="Bac_rhamnosid6H"/>
    <property type="match status" value="1"/>
</dbReference>
<dbReference type="InterPro" id="IPR008928">
    <property type="entry name" value="6-hairpin_glycosidase_sf"/>
</dbReference>
<dbReference type="Gene3D" id="2.60.420.10">
    <property type="entry name" value="Maltose phosphorylase, domain 3"/>
    <property type="match status" value="1"/>
</dbReference>
<dbReference type="GO" id="GO:0005975">
    <property type="term" value="P:carbohydrate metabolic process"/>
    <property type="evidence" value="ECO:0007669"/>
    <property type="project" value="InterPro"/>
</dbReference>
<dbReference type="PANTHER" id="PTHR34987">
    <property type="entry name" value="C, PUTATIVE (AFU_ORTHOLOGUE AFUA_3G02880)-RELATED"/>
    <property type="match status" value="1"/>
</dbReference>
<dbReference type="Gene3D" id="2.60.120.260">
    <property type="entry name" value="Galactose-binding domain-like"/>
    <property type="match status" value="1"/>
</dbReference>
<dbReference type="InterPro" id="IPR005194">
    <property type="entry name" value="Glyco_hydro_65_C"/>
</dbReference>
<evidence type="ECO:0000313" key="4">
    <source>
        <dbReference type="EMBL" id="SPF40684.1"/>
    </source>
</evidence>
<protein>
    <submittedName>
        <fullName evidence="4">Uncharacterized protein</fullName>
    </submittedName>
</protein>
<dbReference type="Proteomes" id="UP000238701">
    <property type="component" value="Unassembled WGS sequence"/>
</dbReference>
<dbReference type="AlphaFoldDB" id="A0A2U3KM00"/>
<dbReference type="PANTHER" id="PTHR34987:SF4">
    <property type="entry name" value="ALPHA-L-RHAMNOSIDASE C-TERMINAL DOMAIN-CONTAINING PROTEIN"/>
    <property type="match status" value="1"/>
</dbReference>
<evidence type="ECO:0000313" key="5">
    <source>
        <dbReference type="Proteomes" id="UP000238701"/>
    </source>
</evidence>
<feature type="domain" description="Glycoside hydrolase family 65 C-terminal" evidence="2">
    <location>
        <begin position="577"/>
        <end position="632"/>
    </location>
</feature>
<feature type="chain" id="PRO_5015488783" evidence="1">
    <location>
        <begin position="29"/>
        <end position="658"/>
    </location>
</feature>
<accession>A0A2U3KM00</accession>
<dbReference type="Pfam" id="PF03633">
    <property type="entry name" value="Glyco_hydro_65C"/>
    <property type="match status" value="1"/>
</dbReference>
<proteinExistence type="predicted"/>
<organism evidence="4 5">
    <name type="scientific">Candidatus Sulfotelmatobacter kueseliae</name>
    <dbReference type="NCBI Taxonomy" id="2042962"/>
    <lineage>
        <taxon>Bacteria</taxon>
        <taxon>Pseudomonadati</taxon>
        <taxon>Acidobacteriota</taxon>
        <taxon>Terriglobia</taxon>
        <taxon>Terriglobales</taxon>
        <taxon>Candidatus Korobacteraceae</taxon>
        <taxon>Candidatus Sulfotelmatobacter</taxon>
    </lineage>
</organism>
<evidence type="ECO:0000259" key="2">
    <source>
        <dbReference type="Pfam" id="PF03633"/>
    </source>
</evidence>
<feature type="domain" description="Alpha-L-rhamnosidase six-hairpin glycosidase" evidence="3">
    <location>
        <begin position="210"/>
        <end position="461"/>
    </location>
</feature>
<keyword evidence="1" id="KW-0732">Signal</keyword>
<dbReference type="InterPro" id="IPR035396">
    <property type="entry name" value="Bac_rhamnosid6H"/>
</dbReference>